<accession>A0A2G8S389</accession>
<protein>
    <recommendedName>
        <fullName evidence="4">C2H2-type domain-containing protein</fullName>
    </recommendedName>
</protein>
<evidence type="ECO:0000313" key="2">
    <source>
        <dbReference type="EMBL" id="PIL28221.1"/>
    </source>
</evidence>
<feature type="compositionally biased region" description="Polar residues" evidence="1">
    <location>
        <begin position="786"/>
        <end position="795"/>
    </location>
</feature>
<name>A0A2G8S389_9APHY</name>
<dbReference type="EMBL" id="AYKW01000026">
    <property type="protein sequence ID" value="PIL28221.1"/>
    <property type="molecule type" value="Genomic_DNA"/>
</dbReference>
<proteinExistence type="predicted"/>
<feature type="region of interest" description="Disordered" evidence="1">
    <location>
        <begin position="31"/>
        <end position="158"/>
    </location>
</feature>
<dbReference type="Proteomes" id="UP000230002">
    <property type="component" value="Unassembled WGS sequence"/>
</dbReference>
<feature type="compositionally biased region" description="Acidic residues" evidence="1">
    <location>
        <begin position="74"/>
        <end position="102"/>
    </location>
</feature>
<dbReference type="InterPro" id="IPR041078">
    <property type="entry name" value="Plavaka"/>
</dbReference>
<dbReference type="OrthoDB" id="3232438at2759"/>
<comment type="caution">
    <text evidence="2">The sequence shown here is derived from an EMBL/GenBank/DDBJ whole genome shotgun (WGS) entry which is preliminary data.</text>
</comment>
<evidence type="ECO:0000313" key="3">
    <source>
        <dbReference type="Proteomes" id="UP000230002"/>
    </source>
</evidence>
<feature type="compositionally biased region" description="Low complexity" evidence="1">
    <location>
        <begin position="752"/>
        <end position="780"/>
    </location>
</feature>
<gene>
    <name evidence="2" type="ORF">GSI_09633</name>
</gene>
<organism evidence="2 3">
    <name type="scientific">Ganoderma sinense ZZ0214-1</name>
    <dbReference type="NCBI Taxonomy" id="1077348"/>
    <lineage>
        <taxon>Eukaryota</taxon>
        <taxon>Fungi</taxon>
        <taxon>Dikarya</taxon>
        <taxon>Basidiomycota</taxon>
        <taxon>Agaricomycotina</taxon>
        <taxon>Agaricomycetes</taxon>
        <taxon>Polyporales</taxon>
        <taxon>Polyporaceae</taxon>
        <taxon>Ganoderma</taxon>
    </lineage>
</organism>
<dbReference type="AlphaFoldDB" id="A0A2G8S389"/>
<feature type="region of interest" description="Disordered" evidence="1">
    <location>
        <begin position="736"/>
        <end position="800"/>
    </location>
</feature>
<evidence type="ECO:0000256" key="1">
    <source>
        <dbReference type="SAM" id="MobiDB-lite"/>
    </source>
</evidence>
<dbReference type="Pfam" id="PF18759">
    <property type="entry name" value="Plavaka"/>
    <property type="match status" value="1"/>
</dbReference>
<keyword evidence="3" id="KW-1185">Reference proteome</keyword>
<sequence length="898" mass="100008">MSSQCPGCLKIFTSSGLSNHLAQTRQPECISARDAAHQSHSVPSPSAPSLPDDFDMDADLIPFEGDYFGAYTDADFEDDPPSDSGSDPEDDDEFEDEVEMDSWEPPLRSTANVTGAAQSAAAGPLPMDDVSEHPAGLSSDEHAASQAQRRTAEATLRTKARNTFVVPFPVDTAGAPIPPADLSTETSEQVTYQHYQQGVDGSDHNPYAPFASRREWEVARWAKMRGPGSTAFSDLLAIDGVAQLLELSFKTARQLNAIIDKKLPNGRPRFQREEIVVAGEPFEVFFRNILECIRALYGDLEFTPLLLLVPEKHYTDATKNERVYFDMHIGKWWWATQKELEKEKPGATVIPVIISSDKTQLTQFGNKSTYPVYMTIGNLPKDIRSKPSRRGQILLAYLPTTRLQHIKSKAARRRTLANLFHACMARITAPLIAAGLDGIEIASGDGVFRRGHPILAIYVGDYPEQVLVTGCKTGECPKCPIPRDELGDDADMSRPFRDLGKVLDALAAADDGPRAFTRACREAGIKPLHHPFWESLPYTNIYYAITPDILHQLYQGVVKHLVGWLQKYRTHHASSLKLLDKALYAFHANKQIFVDLGIRESFRLPKLHSLDHYRVAIEMFGTTDNYDTQYSERLHIDFAKEAYRASNCKDELPQMTQWLERREKILRHEKYIDWCLRTQELHPDQSSGTLRSQVSIPMPRPALESLAPEASPSIAVNNTALRSSANAGPCSRSVVRATSSSLIHSSTPQPPSSTTATAAPSAPRDASRTTPATAASRSAPGRPRNDPTSPRTRIQMTRHPSVKGVKFPQLVSTYGATFFRDALSWFVVEHNQPTLMRHQVEQQASKIFFNFYSVPVFHKIKIRILDSEGLGLQDTDKQDVVHVRAARKNKVSVGRIHP</sequence>
<reference evidence="2 3" key="1">
    <citation type="journal article" date="2015" name="Sci. Rep.">
        <title>Chromosome-level genome map provides insights into diverse defense mechanisms in the medicinal fungus Ganoderma sinense.</title>
        <authorList>
            <person name="Zhu Y."/>
            <person name="Xu J."/>
            <person name="Sun C."/>
            <person name="Zhou S."/>
            <person name="Xu H."/>
            <person name="Nelson D.R."/>
            <person name="Qian J."/>
            <person name="Song J."/>
            <person name="Luo H."/>
            <person name="Xiang L."/>
            <person name="Li Y."/>
            <person name="Xu Z."/>
            <person name="Ji A."/>
            <person name="Wang L."/>
            <person name="Lu S."/>
            <person name="Hayward A."/>
            <person name="Sun W."/>
            <person name="Li X."/>
            <person name="Schwartz D.C."/>
            <person name="Wang Y."/>
            <person name="Chen S."/>
        </authorList>
    </citation>
    <scope>NUCLEOTIDE SEQUENCE [LARGE SCALE GENOMIC DNA]</scope>
    <source>
        <strain evidence="2 3">ZZ0214-1</strain>
    </source>
</reference>
<evidence type="ECO:0008006" key="4">
    <source>
        <dbReference type="Google" id="ProtNLM"/>
    </source>
</evidence>